<name>A0AAV4WDX3_9ARAC</name>
<keyword evidence="1" id="KW-0675">Receptor</keyword>
<protein>
    <submittedName>
        <fullName evidence="1">Glutamate receptor ionotropic, delta-1</fullName>
    </submittedName>
</protein>
<organism evidence="1 2">
    <name type="scientific">Caerostris darwini</name>
    <dbReference type="NCBI Taxonomy" id="1538125"/>
    <lineage>
        <taxon>Eukaryota</taxon>
        <taxon>Metazoa</taxon>
        <taxon>Ecdysozoa</taxon>
        <taxon>Arthropoda</taxon>
        <taxon>Chelicerata</taxon>
        <taxon>Arachnida</taxon>
        <taxon>Araneae</taxon>
        <taxon>Araneomorphae</taxon>
        <taxon>Entelegynae</taxon>
        <taxon>Araneoidea</taxon>
        <taxon>Araneidae</taxon>
        <taxon>Caerostris</taxon>
    </lineage>
</organism>
<reference evidence="1 2" key="1">
    <citation type="submission" date="2021-06" db="EMBL/GenBank/DDBJ databases">
        <title>Caerostris darwini draft genome.</title>
        <authorList>
            <person name="Kono N."/>
            <person name="Arakawa K."/>
        </authorList>
    </citation>
    <scope>NUCLEOTIDE SEQUENCE [LARGE SCALE GENOMIC DNA]</scope>
</reference>
<dbReference type="Proteomes" id="UP001054837">
    <property type="component" value="Unassembled WGS sequence"/>
</dbReference>
<dbReference type="EMBL" id="BPLQ01014506">
    <property type="protein sequence ID" value="GIY80424.1"/>
    <property type="molecule type" value="Genomic_DNA"/>
</dbReference>
<accession>A0AAV4WDX3</accession>
<proteinExistence type="predicted"/>
<gene>
    <name evidence="1" type="primary">GRID1_4</name>
    <name evidence="1" type="ORF">CDAR_412221</name>
</gene>
<evidence type="ECO:0000313" key="1">
    <source>
        <dbReference type="EMBL" id="GIY80424.1"/>
    </source>
</evidence>
<comment type="caution">
    <text evidence="1">The sequence shown here is derived from an EMBL/GenBank/DDBJ whole genome shotgun (WGS) entry which is preliminary data.</text>
</comment>
<keyword evidence="2" id="KW-1185">Reference proteome</keyword>
<dbReference type="AlphaFoldDB" id="A0AAV4WDX3"/>
<evidence type="ECO:0000313" key="2">
    <source>
        <dbReference type="Proteomes" id="UP001054837"/>
    </source>
</evidence>
<sequence>MDRTCSRTSVDAIVQAIVANEWYINDVPMPLNDQMDRYSAMVSDRAWLSVAAGSERWKHYYIAEESLLPYSIVVAMKKNFCLKEKLVKVIHSINSTRIYQKQKDGESFQLWAQVLEKRRYVV</sequence>